<feature type="transmembrane region" description="Helical" evidence="1">
    <location>
        <begin position="661"/>
        <end position="680"/>
    </location>
</feature>
<dbReference type="AlphaFoldDB" id="A0A9P7QTQ7"/>
<keyword evidence="1" id="KW-0812">Transmembrane</keyword>
<dbReference type="Proteomes" id="UP000699042">
    <property type="component" value="Unassembled WGS sequence"/>
</dbReference>
<keyword evidence="1" id="KW-1133">Transmembrane helix</keyword>
<dbReference type="EMBL" id="JAESDN010000015">
    <property type="protein sequence ID" value="KAG7041326.1"/>
    <property type="molecule type" value="Genomic_DNA"/>
</dbReference>
<reference evidence="2" key="1">
    <citation type="submission" date="2021-05" db="EMBL/GenBank/DDBJ databases">
        <title>Comparative genomics of three Colletotrichum scovillei strains and genetic complementation revealed genes involved fungal growth and virulence on chili pepper.</title>
        <authorList>
            <person name="Hsieh D.-K."/>
            <person name="Chuang S.-C."/>
            <person name="Chen C.-Y."/>
            <person name="Chao Y.-T."/>
            <person name="Lu M.-Y.J."/>
            <person name="Lee M.-H."/>
            <person name="Shih M.-C."/>
        </authorList>
    </citation>
    <scope>NUCLEOTIDE SEQUENCE</scope>
    <source>
        <strain evidence="2">Coll-153</strain>
    </source>
</reference>
<evidence type="ECO:0000256" key="1">
    <source>
        <dbReference type="SAM" id="Phobius"/>
    </source>
</evidence>
<feature type="transmembrane region" description="Helical" evidence="1">
    <location>
        <begin position="633"/>
        <end position="655"/>
    </location>
</feature>
<gene>
    <name evidence="2" type="ORF">JMJ77_003433</name>
</gene>
<sequence length="698" mass="79496">MEFSFPLRVWRTDSSLRVDGRVKTADGQSLRSSRDVTFLRHLSDCHHEDGSRDAIYASHISCAVTGIDQYRWTGILFAEDWFETPGDDPTPDTIERYDNDLMDGMACDPLARGRVEALRSDWYPRSYFLSILDIRLLQAHDEWLALLFRLETKIKEASKKDKYLLRRFQFSARDFQTDPRHHSLLQDLDDFEDAVVDTEELLRDCEQALEETLKSLKSFMATDAHYFFANTPEPTGADACFAHLTQIRKTCNALHRFHRKSKALQTECKSILKAGKAMSKKHLRRSQMEKLQTNTFQGPHVPRFESLTPNRFHYLWAVAMIAGLLSIIKDSRALHWSLLLVVMLISMVIFLYASMLLQTSVSRMGSSQHGLIGPRTQSQASNYTHVEHATLGDTVTSFLNLAWRGPSVDVLSGSAAELSPGVSSEFNAPRRQDPTTHHVKSHILRWIPSVRFLSMTENSISIQPLDLQNLGQIIEYIPICLPVDGKRLPELNDMNSQDCHDDRSFFSSLRELLQRDRWFTWSGFLSRSGLREPIGMHYVEYELYHDGYVSIRVRQKVPPISEAARYRPTESPSFEPVPSKRLMDLFKSTADIDGSDRSNLDRIIHRIDGLPPQQRTVGIGYGLEIEESPNSKLLWLIRWTSVVFCVVLGVVWAARTGDIESGFAISTCLIAFSMASVAFLKFSASRSYSGNEETGQNV</sequence>
<evidence type="ECO:0000313" key="2">
    <source>
        <dbReference type="EMBL" id="KAG7041326.1"/>
    </source>
</evidence>
<organism evidence="2 3">
    <name type="scientific">Colletotrichum scovillei</name>
    <dbReference type="NCBI Taxonomy" id="1209932"/>
    <lineage>
        <taxon>Eukaryota</taxon>
        <taxon>Fungi</taxon>
        <taxon>Dikarya</taxon>
        <taxon>Ascomycota</taxon>
        <taxon>Pezizomycotina</taxon>
        <taxon>Sordariomycetes</taxon>
        <taxon>Hypocreomycetidae</taxon>
        <taxon>Glomerellales</taxon>
        <taxon>Glomerellaceae</taxon>
        <taxon>Colletotrichum</taxon>
        <taxon>Colletotrichum acutatum species complex</taxon>
    </lineage>
</organism>
<proteinExistence type="predicted"/>
<keyword evidence="1" id="KW-0472">Membrane</keyword>
<comment type="caution">
    <text evidence="2">The sequence shown here is derived from an EMBL/GenBank/DDBJ whole genome shotgun (WGS) entry which is preliminary data.</text>
</comment>
<keyword evidence="3" id="KW-1185">Reference proteome</keyword>
<feature type="transmembrane region" description="Helical" evidence="1">
    <location>
        <begin position="312"/>
        <end position="328"/>
    </location>
</feature>
<name>A0A9P7QTQ7_9PEZI</name>
<evidence type="ECO:0000313" key="3">
    <source>
        <dbReference type="Proteomes" id="UP000699042"/>
    </source>
</evidence>
<protein>
    <submittedName>
        <fullName evidence="2">Transcription factor SEF1</fullName>
    </submittedName>
</protein>
<feature type="transmembrane region" description="Helical" evidence="1">
    <location>
        <begin position="334"/>
        <end position="357"/>
    </location>
</feature>
<accession>A0A9P7QTQ7</accession>